<dbReference type="Proteomes" id="UP000612282">
    <property type="component" value="Unassembled WGS sequence"/>
</dbReference>
<evidence type="ECO:0000313" key="3">
    <source>
        <dbReference type="Proteomes" id="UP000612282"/>
    </source>
</evidence>
<keyword evidence="3" id="KW-1185">Reference proteome</keyword>
<proteinExistence type="predicted"/>
<dbReference type="EMBL" id="BOMG01000106">
    <property type="protein sequence ID" value="GID60320.1"/>
    <property type="molecule type" value="Genomic_DNA"/>
</dbReference>
<name>A0ABQ3XPC0_9ACTN</name>
<feature type="transmembrane region" description="Helical" evidence="1">
    <location>
        <begin position="29"/>
        <end position="50"/>
    </location>
</feature>
<feature type="transmembrane region" description="Helical" evidence="1">
    <location>
        <begin position="56"/>
        <end position="74"/>
    </location>
</feature>
<organism evidence="2 3">
    <name type="scientific">Actinoplanes couchii</name>
    <dbReference type="NCBI Taxonomy" id="403638"/>
    <lineage>
        <taxon>Bacteria</taxon>
        <taxon>Bacillati</taxon>
        <taxon>Actinomycetota</taxon>
        <taxon>Actinomycetes</taxon>
        <taxon>Micromonosporales</taxon>
        <taxon>Micromonosporaceae</taxon>
        <taxon>Actinoplanes</taxon>
    </lineage>
</organism>
<sequence>MSSIAANSHRLDPEDLVAGTPLPKSPSKLVAGSFALAPILIVNVALAHLLRPVGPVFPLVALGTFGLSMYRFWAPWRDWVHHFREGLPLENLRRANAEWRGFKPTDSPLTRLNSPIWIFKKRQNEETRPRAGRGQPKPAQPRLRFQLCIAKYVDGDIAVGYSDGTSDGWHLKANALYRSYRAPAGSAGKAESARDMVRESTEILESMVNTVARDPGSTLASLAHNYPGHSAGAVMHAMRACFFWGILQPVGDESSRRLFALLSDSELPSPEAATIAVQVSGAGQLWLGCGPRALARADAQKRENRSRKISLTVGRNSQVVVQIGDHNRQTNSFGGHRVEELEEEALTALELLLEDEAFWRRPQPQRDRRVIETAVDREDIGRPAVRSAVRRLLRDGDDLVSALVGSSLHKALIDFVRQDG</sequence>
<reference evidence="2 3" key="1">
    <citation type="submission" date="2021-01" db="EMBL/GenBank/DDBJ databases">
        <title>Whole genome shotgun sequence of Actinoplanes couchii NBRC 106145.</title>
        <authorList>
            <person name="Komaki H."/>
            <person name="Tamura T."/>
        </authorList>
    </citation>
    <scope>NUCLEOTIDE SEQUENCE [LARGE SCALE GENOMIC DNA]</scope>
    <source>
        <strain evidence="2 3">NBRC 106145</strain>
    </source>
</reference>
<evidence type="ECO:0000256" key="1">
    <source>
        <dbReference type="SAM" id="Phobius"/>
    </source>
</evidence>
<dbReference type="RefSeq" id="WP_203807229.1">
    <property type="nucleotide sequence ID" value="NZ_BAAAQE010000009.1"/>
</dbReference>
<keyword evidence="1" id="KW-1133">Transmembrane helix</keyword>
<keyword evidence="1" id="KW-0472">Membrane</keyword>
<keyword evidence="1" id="KW-0812">Transmembrane</keyword>
<evidence type="ECO:0000313" key="2">
    <source>
        <dbReference type="EMBL" id="GID60320.1"/>
    </source>
</evidence>
<protein>
    <submittedName>
        <fullName evidence="2">Uncharacterized protein</fullName>
    </submittedName>
</protein>
<comment type="caution">
    <text evidence="2">The sequence shown here is derived from an EMBL/GenBank/DDBJ whole genome shotgun (WGS) entry which is preliminary data.</text>
</comment>
<gene>
    <name evidence="2" type="ORF">Aco03nite_087240</name>
</gene>
<accession>A0ABQ3XPC0</accession>